<name>A0ABS6BYG4_9CLOT</name>
<dbReference type="EMBL" id="JAHLDV010000082">
    <property type="protein sequence ID" value="MBU3161647.1"/>
    <property type="molecule type" value="Genomic_DNA"/>
</dbReference>
<dbReference type="RefSeq" id="WP_216151513.1">
    <property type="nucleotide sequence ID" value="NZ_JAHLDV010000082.1"/>
</dbReference>
<sequence length="255" mass="29441">MKYITSGNKESEGPFSNGDYEKDLKKASNMKLDKQLKRLMKEKYENVLFNEQLNLQDIVIYKDELEEEERNSTDSKMKQRIKYKSNTLTNALEVSGEYIYKSLMIYGLVATEHDFARIVGGSVDEINYCIQKYNLKKHKRGYIFILLTLCGELEDFNNGVFFEVIVCNIISLGKKFGLLLDTSKNVPGIYKAITKEYELYPTESKLCLREYEVLSAGEEVLQYEQLEVVNKIGAISERYASLERVPEFNCLQEGA</sequence>
<accession>A0ABS6BYG4</accession>
<dbReference type="Proteomes" id="UP000776252">
    <property type="component" value="Unassembled WGS sequence"/>
</dbReference>
<comment type="caution">
    <text evidence="2">The sequence shown here is derived from an EMBL/GenBank/DDBJ whole genome shotgun (WGS) entry which is preliminary data.</text>
</comment>
<proteinExistence type="predicted"/>
<protein>
    <submittedName>
        <fullName evidence="2">Uncharacterized protein</fullName>
    </submittedName>
</protein>
<keyword evidence="3" id="KW-1185">Reference proteome</keyword>
<evidence type="ECO:0000313" key="2">
    <source>
        <dbReference type="EMBL" id="MBU3161647.1"/>
    </source>
</evidence>
<evidence type="ECO:0000313" key="3">
    <source>
        <dbReference type="Proteomes" id="UP000776252"/>
    </source>
</evidence>
<reference evidence="2 3" key="1">
    <citation type="submission" date="2021-06" db="EMBL/GenBank/DDBJ databases">
        <title>Clostridia strains as spoilage organisms.</title>
        <authorList>
            <person name="Wambui J."/>
            <person name="Stephan R."/>
            <person name="Stevens M.J.A."/>
        </authorList>
    </citation>
    <scope>NUCLEOTIDE SEQUENCE [LARGE SCALE GENOMIC DNA]</scope>
    <source>
        <strain evidence="2 3">DSM 14204</strain>
    </source>
</reference>
<gene>
    <name evidence="2" type="ORF">KPL37_18275</name>
</gene>
<evidence type="ECO:0000256" key="1">
    <source>
        <dbReference type="SAM" id="MobiDB-lite"/>
    </source>
</evidence>
<organism evidence="2 3">
    <name type="scientific">Clostridium frigoris</name>
    <dbReference type="NCBI Taxonomy" id="205327"/>
    <lineage>
        <taxon>Bacteria</taxon>
        <taxon>Bacillati</taxon>
        <taxon>Bacillota</taxon>
        <taxon>Clostridia</taxon>
        <taxon>Eubacteriales</taxon>
        <taxon>Clostridiaceae</taxon>
        <taxon>Clostridium</taxon>
    </lineage>
</organism>
<feature type="region of interest" description="Disordered" evidence="1">
    <location>
        <begin position="1"/>
        <end position="22"/>
    </location>
</feature>